<comment type="caution">
    <text evidence="1">The sequence shown here is derived from an EMBL/GenBank/DDBJ whole genome shotgun (WGS) entry which is preliminary data.</text>
</comment>
<evidence type="ECO:0000313" key="2">
    <source>
        <dbReference type="Proteomes" id="UP000192611"/>
    </source>
</evidence>
<dbReference type="EMBL" id="NATQ01000006">
    <property type="protein sequence ID" value="OQX91227.1"/>
    <property type="molecule type" value="Genomic_DNA"/>
</dbReference>
<accession>A0A1W9S3N3</accession>
<dbReference type="Pfam" id="PF04254">
    <property type="entry name" value="DUF432"/>
    <property type="match status" value="1"/>
</dbReference>
<evidence type="ECO:0008006" key="3">
    <source>
        <dbReference type="Google" id="ProtNLM"/>
    </source>
</evidence>
<dbReference type="Proteomes" id="UP000192611">
    <property type="component" value="Unassembled WGS sequence"/>
</dbReference>
<reference evidence="2" key="1">
    <citation type="submission" date="2017-03" db="EMBL/GenBank/DDBJ databases">
        <title>Novel pathways for hydrocarbon cycling and metabolic interdependencies in hydrothermal sediment communities.</title>
        <authorList>
            <person name="Dombrowski N."/>
            <person name="Seitz K."/>
            <person name="Teske A."/>
            <person name="Baker B."/>
        </authorList>
    </citation>
    <scope>NUCLEOTIDE SEQUENCE [LARGE SCALE GENOMIC DNA]</scope>
</reference>
<dbReference type="AlphaFoldDB" id="A0A1W9S3N3"/>
<evidence type="ECO:0000313" key="1">
    <source>
        <dbReference type="EMBL" id="OQX91227.1"/>
    </source>
</evidence>
<name>A0A1W9S3N3_9BACT</name>
<dbReference type="InterPro" id="IPR007366">
    <property type="entry name" value="DUF432"/>
</dbReference>
<proteinExistence type="predicted"/>
<gene>
    <name evidence="1" type="ORF">B6D57_00530</name>
</gene>
<protein>
    <recommendedName>
        <fullName evidence="3">DUF432 domain-containing protein</fullName>
    </recommendedName>
</protein>
<sequence>MAELYGIYNSEIVVELENGKTFDFRVLDNRYLVEPIKGGLFNIRCEDREIFDVIVSHSNKARILIKPRALDIPVLTRLSREVVISEKGRVSGYCKVPISIAMYVMLGNDRYLVDEIKPELRKLLYGPPTEEGEIVYLYNSDWQTEPFDELSSFEAMMLTEIQNTQSIPSKFSCFKMVPAHIQFYLKEETVYTNRTKIVLAKGEECEIEYTPDPSVVGGELIEDMQEKPVKAMITNSFKLNIGKAKE</sequence>
<organism evidence="1 2">
    <name type="scientific">Candidatus Coatesbacteria bacterium 4484_99</name>
    <dbReference type="NCBI Taxonomy" id="1970774"/>
    <lineage>
        <taxon>Bacteria</taxon>
        <taxon>Candidatus Coatesiibacteriota</taxon>
    </lineage>
</organism>